<comment type="cofactor">
    <cofactor evidence="2">
        <name>Mg(2+)</name>
        <dbReference type="ChEBI" id="CHEBI:18420"/>
    </cofactor>
</comment>
<keyword evidence="3" id="KW-0479">Metal-binding</keyword>
<dbReference type="InterPro" id="IPR000086">
    <property type="entry name" value="NUDIX_hydrolase_dom"/>
</dbReference>
<evidence type="ECO:0000313" key="10">
    <source>
        <dbReference type="Proteomes" id="UP000185608"/>
    </source>
</evidence>
<dbReference type="CDD" id="cd03426">
    <property type="entry name" value="NUDIX_CoAse_Nudt7"/>
    <property type="match status" value="1"/>
</dbReference>
<dbReference type="PATRIC" id="fig|1855411.3.peg.1460"/>
<comment type="cofactor">
    <cofactor evidence="1">
        <name>Mn(2+)</name>
        <dbReference type="ChEBI" id="CHEBI:29035"/>
    </cofactor>
</comment>
<dbReference type="KEGG" id="halh:HTSR_1457"/>
<dbReference type="EMBL" id="CP016804">
    <property type="protein sequence ID" value="APE95972.1"/>
    <property type="molecule type" value="Genomic_DNA"/>
</dbReference>
<evidence type="ECO:0000256" key="3">
    <source>
        <dbReference type="ARBA" id="ARBA00022723"/>
    </source>
</evidence>
<dbReference type="GO" id="GO:0010945">
    <property type="term" value="F:coenzyme A diphosphatase activity"/>
    <property type="evidence" value="ECO:0007669"/>
    <property type="project" value="InterPro"/>
</dbReference>
<evidence type="ECO:0000313" key="9">
    <source>
        <dbReference type="EMBL" id="APE95972.1"/>
    </source>
</evidence>
<keyword evidence="4 8" id="KW-0378">Hydrolase</keyword>
<dbReference type="Proteomes" id="UP000185608">
    <property type="component" value="Chromosome"/>
</dbReference>
<dbReference type="Gene3D" id="3.90.79.10">
    <property type="entry name" value="Nucleoside Triphosphate Pyrophosphohydrolase"/>
    <property type="match status" value="1"/>
</dbReference>
<accession>A0A1D8S5K5</accession>
<dbReference type="Proteomes" id="UP000186165">
    <property type="component" value="Chromosome"/>
</dbReference>
<dbReference type="STRING" id="1873524.HSR6_1529"/>
<dbReference type="GO" id="GO:0046872">
    <property type="term" value="F:metal ion binding"/>
    <property type="evidence" value="ECO:0007669"/>
    <property type="project" value="UniProtKB-KW"/>
</dbReference>
<reference evidence="9" key="3">
    <citation type="journal article" date="2017" name="ISME J.">
        <title>Discovery of anaerobic lithoheterotrophic haloarchaea, ubiquitous in hypersaline habitats.</title>
        <authorList>
            <person name="Sorokin D.Y."/>
            <person name="Messina E."/>
            <person name="Smedile F."/>
            <person name="Roman P."/>
            <person name="Damste J.S.S."/>
            <person name="Ciordia S."/>
            <person name="Mena M.C."/>
            <person name="Ferrer M."/>
            <person name="Golyshin P.N."/>
            <person name="Kublanov I.V."/>
            <person name="Samarov N.I."/>
            <person name="Toshchakov S.V."/>
            <person name="La Cono V."/>
            <person name="Yakimov M.M."/>
        </authorList>
    </citation>
    <scope>NUCLEOTIDE SEQUENCE</scope>
    <source>
        <strain evidence="9">HSR6</strain>
    </source>
</reference>
<dbReference type="InterPro" id="IPR045121">
    <property type="entry name" value="CoAse"/>
</dbReference>
<evidence type="ECO:0000256" key="4">
    <source>
        <dbReference type="ARBA" id="ARBA00022801"/>
    </source>
</evidence>
<dbReference type="RefSeq" id="WP_070365311.1">
    <property type="nucleotide sequence ID" value="NZ_CP016070.1"/>
</dbReference>
<dbReference type="PANTHER" id="PTHR12992">
    <property type="entry name" value="NUDIX HYDROLASE"/>
    <property type="match status" value="1"/>
</dbReference>
<name>A0A1D8S5K5_9EURY</name>
<reference evidence="11" key="2">
    <citation type="submission" date="2016-08" db="EMBL/GenBank/DDBJ databases">
        <title>Discovery of first anaerobic lithoheterotrophic haloarchae widely represented in hypersaline habitats.</title>
        <authorList>
            <person name="Sorokin D.Y."/>
            <person name="Kublanov I.V."/>
            <person name="Roman P."/>
            <person name="Sinninghe Damste J.S."/>
            <person name="Golyshin P.N."/>
            <person name="Rojo D."/>
            <person name="Ciordia S."/>
            <person name="Mena Md.C."/>
            <person name="Ferrer M."/>
            <person name="Smedile F."/>
            <person name="Messina E."/>
            <person name="La Cono V."/>
            <person name="Yakimov M.M."/>
        </authorList>
    </citation>
    <scope>NUCLEOTIDE SEQUENCE [LARGE SCALE GENOMIC DNA]</scope>
    <source>
        <strain evidence="11">HSR6</strain>
    </source>
</reference>
<dbReference type="AlphaFoldDB" id="A0A1D8S5K5"/>
<keyword evidence="6" id="KW-0464">Manganese</keyword>
<keyword evidence="5" id="KW-0460">Magnesium</keyword>
<evidence type="ECO:0000313" key="8">
    <source>
        <dbReference type="EMBL" id="AOW80633.1"/>
    </source>
</evidence>
<dbReference type="EMBL" id="CP016070">
    <property type="protein sequence ID" value="AOW80633.1"/>
    <property type="molecule type" value="Genomic_DNA"/>
</dbReference>
<dbReference type="Pfam" id="PF00293">
    <property type="entry name" value="NUDIX"/>
    <property type="match status" value="1"/>
</dbReference>
<dbReference type="OrthoDB" id="51434at2157"/>
<evidence type="ECO:0000256" key="2">
    <source>
        <dbReference type="ARBA" id="ARBA00001946"/>
    </source>
</evidence>
<organism evidence="8 10">
    <name type="scientific">Halodesulfurarchaeum formicicum</name>
    <dbReference type="NCBI Taxonomy" id="1873524"/>
    <lineage>
        <taxon>Archaea</taxon>
        <taxon>Methanobacteriati</taxon>
        <taxon>Methanobacteriota</taxon>
        <taxon>Stenosarchaea group</taxon>
        <taxon>Halobacteria</taxon>
        <taxon>Halobacteriales</taxon>
        <taxon>Halobacteriaceae</taxon>
        <taxon>Halodesulfurarchaeum</taxon>
    </lineage>
</organism>
<dbReference type="SUPFAM" id="SSF55811">
    <property type="entry name" value="Nudix"/>
    <property type="match status" value="1"/>
</dbReference>
<evidence type="ECO:0000256" key="1">
    <source>
        <dbReference type="ARBA" id="ARBA00001936"/>
    </source>
</evidence>
<evidence type="ECO:0000259" key="7">
    <source>
        <dbReference type="PROSITE" id="PS51462"/>
    </source>
</evidence>
<evidence type="ECO:0000256" key="6">
    <source>
        <dbReference type="ARBA" id="ARBA00023211"/>
    </source>
</evidence>
<accession>A0A1J1ACU2</accession>
<dbReference type="GeneID" id="30418056"/>
<feature type="domain" description="Nudix hydrolase" evidence="7">
    <location>
        <begin position="17"/>
        <end position="150"/>
    </location>
</feature>
<dbReference type="PANTHER" id="PTHR12992:SF11">
    <property type="entry name" value="MITOCHONDRIAL COENZYME A DIPHOSPHATASE NUDT8"/>
    <property type="match status" value="1"/>
</dbReference>
<dbReference type="KEGG" id="hhsr:HSR6_1529"/>
<dbReference type="PROSITE" id="PS51462">
    <property type="entry name" value="NUDIX"/>
    <property type="match status" value="1"/>
</dbReference>
<sequence>MDLGPIADRDPTLVSNPQRAAAVLVPVIEGSGGPELLFIRRAADLAEHPGEMGFPGGGAEPIDGDRWETAVREAGEEIGLKPTEIEYTGRLDDVATTTGYTISPFVARVPQRIYEPVDGEVAAIASLPVSALYRAENHRFEPREHPEYGTVPVHHFRVDGYTIWGATARILTQLLSLSTDWTEPEPPAQPLGELIGD</sequence>
<protein>
    <submittedName>
        <fullName evidence="8">Coenzyme A pyrophosphatase / NUDIX hydrolase</fullName>
    </submittedName>
</protein>
<dbReference type="InterPro" id="IPR015797">
    <property type="entry name" value="NUDIX_hydrolase-like_dom_sf"/>
</dbReference>
<gene>
    <name evidence="9" type="ORF">HSR6_1529</name>
    <name evidence="8" type="ORF">HTSR_1457</name>
</gene>
<reference evidence="8 10" key="1">
    <citation type="submission" date="2016-06" db="EMBL/GenBank/DDBJ databases">
        <title>Discovery of anaerobic lithoheterotrophic haloarchaeon capable of sulfur respiration by hydrogen and formate.</title>
        <authorList>
            <person name="Sorokin D.Y."/>
            <person name="Kublanov I.V."/>
            <person name="Roman P."/>
            <person name="Sinninghe Damste J.S."/>
            <person name="Golyshin P.N."/>
            <person name="Rojo D."/>
            <person name="Ciordia S."/>
            <person name="Mena Md.C."/>
            <person name="Ferrer M."/>
            <person name="Smedile F."/>
            <person name="Messina E."/>
            <person name="La Cono V."/>
            <person name="Yakimov M.M."/>
        </authorList>
    </citation>
    <scope>NUCLEOTIDE SEQUENCE [LARGE SCALE GENOMIC DNA]</scope>
    <source>
        <strain evidence="8 10">HTSR1</strain>
    </source>
</reference>
<evidence type="ECO:0000313" key="11">
    <source>
        <dbReference type="Proteomes" id="UP000186165"/>
    </source>
</evidence>
<keyword evidence="11" id="KW-1185">Reference proteome</keyword>
<evidence type="ECO:0000256" key="5">
    <source>
        <dbReference type="ARBA" id="ARBA00022842"/>
    </source>
</evidence>
<proteinExistence type="predicted"/>